<dbReference type="EMBL" id="WNZW01000004">
    <property type="protein sequence ID" value="MUG45971.1"/>
    <property type="molecule type" value="Genomic_DNA"/>
</dbReference>
<protein>
    <submittedName>
        <fullName evidence="2">Cupin domain-containing protein</fullName>
    </submittedName>
</protein>
<dbReference type="Proteomes" id="UP000447876">
    <property type="component" value="Unassembled WGS sequence"/>
</dbReference>
<evidence type="ECO:0000313" key="3">
    <source>
        <dbReference type="Proteomes" id="UP000447876"/>
    </source>
</evidence>
<evidence type="ECO:0000313" key="2">
    <source>
        <dbReference type="EMBL" id="MUG45971.1"/>
    </source>
</evidence>
<evidence type="ECO:0000259" key="1">
    <source>
        <dbReference type="Pfam" id="PF07883"/>
    </source>
</evidence>
<dbReference type="Pfam" id="PF07883">
    <property type="entry name" value="Cupin_2"/>
    <property type="match status" value="1"/>
</dbReference>
<dbReference type="InterPro" id="IPR013096">
    <property type="entry name" value="Cupin_2"/>
</dbReference>
<dbReference type="InterPro" id="IPR014710">
    <property type="entry name" value="RmlC-like_jellyroll"/>
</dbReference>
<dbReference type="SUPFAM" id="SSF51182">
    <property type="entry name" value="RmlC-like cupins"/>
    <property type="match status" value="1"/>
</dbReference>
<reference evidence="2 3" key="1">
    <citation type="submission" date="2019-11" db="EMBL/GenBank/DDBJ databases">
        <title>Draft genome sequences of five Paenibacillus species of dairy origin.</title>
        <authorList>
            <person name="Olajide A.M."/>
            <person name="Chen S."/>
            <person name="Lapointe G."/>
        </authorList>
    </citation>
    <scope>NUCLEOTIDE SEQUENCE [LARGE SCALE GENOMIC DNA]</scope>
    <source>
        <strain evidence="2 3">12CR55</strain>
    </source>
</reference>
<name>A0A7X2Z340_9BACL</name>
<proteinExistence type="predicted"/>
<dbReference type="Gene3D" id="2.60.120.10">
    <property type="entry name" value="Jelly Rolls"/>
    <property type="match status" value="1"/>
</dbReference>
<dbReference type="AlphaFoldDB" id="A0A7X2Z340"/>
<organism evidence="2 3">
    <name type="scientific">Paenibacillus woosongensis</name>
    <dbReference type="NCBI Taxonomy" id="307580"/>
    <lineage>
        <taxon>Bacteria</taxon>
        <taxon>Bacillati</taxon>
        <taxon>Bacillota</taxon>
        <taxon>Bacilli</taxon>
        <taxon>Bacillales</taxon>
        <taxon>Paenibacillaceae</taxon>
        <taxon>Paenibacillus</taxon>
    </lineage>
</organism>
<accession>A0A7X2Z340</accession>
<sequence>MEKKNLAQYLEYVDNKFTKRIVFKEEDNVIFVLNFAPGVELPTHKHPGANVYILVLEGAGEVTCNGQPSAVAKGDVLHITGDKDFSYRSGESNSSLYVVLTKTPNEDYAKNV</sequence>
<comment type="caution">
    <text evidence="2">The sequence shown here is derived from an EMBL/GenBank/DDBJ whole genome shotgun (WGS) entry which is preliminary data.</text>
</comment>
<dbReference type="RefSeq" id="WP_155611380.1">
    <property type="nucleotide sequence ID" value="NZ_WNZW01000004.1"/>
</dbReference>
<gene>
    <name evidence="2" type="ORF">GNP95_13325</name>
</gene>
<feature type="domain" description="Cupin type-2" evidence="1">
    <location>
        <begin position="32"/>
        <end position="88"/>
    </location>
</feature>
<dbReference type="InterPro" id="IPR011051">
    <property type="entry name" value="RmlC_Cupin_sf"/>
</dbReference>
<dbReference type="OrthoDB" id="6311549at2"/>